<evidence type="ECO:0000256" key="1">
    <source>
        <dbReference type="ARBA" id="ARBA00022729"/>
    </source>
</evidence>
<keyword evidence="1" id="KW-0732">Signal</keyword>
<reference evidence="3" key="1">
    <citation type="submission" date="2017-12" db="EMBL/GenBank/DDBJ databases">
        <title>Sequencing the genomes of 1000 Actinobacteria strains.</title>
        <authorList>
            <person name="Klenk H.-P."/>
        </authorList>
    </citation>
    <scope>NUCLEOTIDE SEQUENCE [LARGE SCALE GENOMIC DNA]</scope>
    <source>
        <strain evidence="3">DSM 44228</strain>
    </source>
</reference>
<dbReference type="SUPFAM" id="SSF50974">
    <property type="entry name" value="Nitrous oxide reductase, N-terminal domain"/>
    <property type="match status" value="1"/>
</dbReference>
<feature type="domain" description="YNCE-like beta-propeller" evidence="2">
    <location>
        <begin position="269"/>
        <end position="382"/>
    </location>
</feature>
<dbReference type="STRING" id="994479.GCA_000194155_06922"/>
<evidence type="ECO:0000313" key="3">
    <source>
        <dbReference type="EMBL" id="PKW18207.1"/>
    </source>
</evidence>
<proteinExistence type="predicted"/>
<dbReference type="InterPro" id="IPR048433">
    <property type="entry name" value="YNCE-like_beta-prop"/>
</dbReference>
<dbReference type="AlphaFoldDB" id="A0A2N3Y5K9"/>
<keyword evidence="4" id="KW-1185">Reference proteome</keyword>
<dbReference type="PANTHER" id="PTHR47197:SF3">
    <property type="entry name" value="DIHYDRO-HEME D1 DEHYDROGENASE"/>
    <property type="match status" value="1"/>
</dbReference>
<dbReference type="Pfam" id="PF21783">
    <property type="entry name" value="YNCE"/>
    <property type="match status" value="2"/>
</dbReference>
<feature type="domain" description="YNCE-like beta-propeller" evidence="2">
    <location>
        <begin position="86"/>
        <end position="186"/>
    </location>
</feature>
<comment type="caution">
    <text evidence="3">The sequence shown here is derived from an EMBL/GenBank/DDBJ whole genome shotgun (WGS) entry which is preliminary data.</text>
</comment>
<sequence>MADCSVAAMQIRTALLAVVGIVGLAAAGCSGPELDSAVFADTPKAVLAPPQFNVLPGMPPPLDQGDVYAATRPGHLSEAMKGVRNLVYVPNSLDGTVSVIDPNTFKVVDAFPGGEEPQHVVPSYDLKTLYVTADKVPAGTLTPIDPKTGKPSTPLPIQDPYNLYFTPDGRSAIVVAEYYKRLDFYDPHTWQPQGKLPVPDCAGVNHMDFTADGKLALVTCEFANKMIVLDVASRRQVRTFQLDRVPDGMPQDSRLAPDGKTFYVADMMAGGVYLFDGAANQQIGFVPTGKGAHGIYFSRDSRRAFVANRGEGSVSVLDTKTHQPIGKWHIPGGGSPDMGGVSADGKQLWLSGRYHNEVYVFDTDTGQLLARIRVGAGPHGLTYMPQPGRYSLGHTSNLR</sequence>
<gene>
    <name evidence="3" type="ORF">A8926_6273</name>
</gene>
<dbReference type="EMBL" id="PJNB01000001">
    <property type="protein sequence ID" value="PKW18207.1"/>
    <property type="molecule type" value="Genomic_DNA"/>
</dbReference>
<dbReference type="InterPro" id="IPR015943">
    <property type="entry name" value="WD40/YVTN_repeat-like_dom_sf"/>
</dbReference>
<name>A0A2N3Y5K9_SACSN</name>
<dbReference type="Gene3D" id="2.130.10.10">
    <property type="entry name" value="YVTN repeat-like/Quinoprotein amine dehydrogenase"/>
    <property type="match status" value="3"/>
</dbReference>
<protein>
    <submittedName>
        <fullName evidence="3">YVTN family beta-propeller protein</fullName>
    </submittedName>
</protein>
<dbReference type="Proteomes" id="UP000233786">
    <property type="component" value="Unassembled WGS sequence"/>
</dbReference>
<dbReference type="InterPro" id="IPR051200">
    <property type="entry name" value="Host-pathogen_enzymatic-act"/>
</dbReference>
<dbReference type="InterPro" id="IPR011045">
    <property type="entry name" value="N2O_reductase_N"/>
</dbReference>
<evidence type="ECO:0000313" key="4">
    <source>
        <dbReference type="Proteomes" id="UP000233786"/>
    </source>
</evidence>
<dbReference type="PANTHER" id="PTHR47197">
    <property type="entry name" value="PROTEIN NIRF"/>
    <property type="match status" value="1"/>
</dbReference>
<accession>A0A2N3Y5K9</accession>
<evidence type="ECO:0000259" key="2">
    <source>
        <dbReference type="Pfam" id="PF21783"/>
    </source>
</evidence>
<organism evidence="3 4">
    <name type="scientific">Saccharopolyspora spinosa</name>
    <dbReference type="NCBI Taxonomy" id="60894"/>
    <lineage>
        <taxon>Bacteria</taxon>
        <taxon>Bacillati</taxon>
        <taxon>Actinomycetota</taxon>
        <taxon>Actinomycetes</taxon>
        <taxon>Pseudonocardiales</taxon>
        <taxon>Pseudonocardiaceae</taxon>
        <taxon>Saccharopolyspora</taxon>
    </lineage>
</organism>